<organism evidence="1 2">
    <name type="scientific">Meishania litoralis</name>
    <dbReference type="NCBI Taxonomy" id="3434685"/>
    <lineage>
        <taxon>Bacteria</taxon>
        <taxon>Pseudomonadati</taxon>
        <taxon>Bacteroidota</taxon>
        <taxon>Flavobacteriia</taxon>
        <taxon>Flavobacteriales</taxon>
        <taxon>Flavobacteriaceae</taxon>
        <taxon>Meishania</taxon>
    </lineage>
</organism>
<proteinExistence type="predicted"/>
<dbReference type="EMBL" id="JBHFPV010000007">
    <property type="protein sequence ID" value="MFH6605085.1"/>
    <property type="molecule type" value="Genomic_DNA"/>
</dbReference>
<protein>
    <submittedName>
        <fullName evidence="1">Amidohydrolase family protein</fullName>
    </submittedName>
</protein>
<accession>A0ACC7LNF0</accession>
<dbReference type="Proteomes" id="UP001595191">
    <property type="component" value="Unassembled WGS sequence"/>
</dbReference>
<reference evidence="1" key="1">
    <citation type="submission" date="2024-09" db="EMBL/GenBank/DDBJ databases">
        <authorList>
            <person name="Liu J."/>
        </authorList>
    </citation>
    <scope>NUCLEOTIDE SEQUENCE</scope>
    <source>
        <strain evidence="1">NBU2967</strain>
    </source>
</reference>
<sequence>MKAYTINSAYVMRQENKVGTLEVGKEADFIVLSQNLFDIPTNQINQTQVLETYLKGELIYEQ</sequence>
<comment type="caution">
    <text evidence="1">The sequence shown here is derived from an EMBL/GenBank/DDBJ whole genome shotgun (WGS) entry which is preliminary data.</text>
</comment>
<name>A0ACC7LNF0_9FLAO</name>
<gene>
    <name evidence="1" type="ORF">ACEZ3G_16480</name>
</gene>
<evidence type="ECO:0000313" key="1">
    <source>
        <dbReference type="EMBL" id="MFH6605085.1"/>
    </source>
</evidence>
<keyword evidence="2" id="KW-1185">Reference proteome</keyword>
<evidence type="ECO:0000313" key="2">
    <source>
        <dbReference type="Proteomes" id="UP001595191"/>
    </source>
</evidence>